<reference evidence="1 2" key="1">
    <citation type="submission" date="2014-05" db="EMBL/GenBank/DDBJ databases">
        <title>Draft Genome Sequence of Nitratireductor basaltis Strain UMTGB225, A Marine Bacterium Isolated from Green Barrel Tunicate.</title>
        <authorList>
            <person name="Gan H.Y."/>
        </authorList>
    </citation>
    <scope>NUCLEOTIDE SEQUENCE [LARGE SCALE GENOMIC DNA]</scope>
    <source>
        <strain evidence="1 2">UMTGB225</strain>
    </source>
</reference>
<comment type="caution">
    <text evidence="1">The sequence shown here is derived from an EMBL/GenBank/DDBJ whole genome shotgun (WGS) entry which is preliminary data.</text>
</comment>
<gene>
    <name evidence="1" type="ORF">EL18_02280</name>
</gene>
<evidence type="ECO:0000313" key="2">
    <source>
        <dbReference type="Proteomes" id="UP000053675"/>
    </source>
</evidence>
<dbReference type="STRING" id="472175.EL18_02280"/>
<dbReference type="EMBL" id="JMQM01000001">
    <property type="protein sequence ID" value="KFB11233.1"/>
    <property type="molecule type" value="Genomic_DNA"/>
</dbReference>
<organism evidence="1 2">
    <name type="scientific">Nitratireductor basaltis</name>
    <dbReference type="NCBI Taxonomy" id="472175"/>
    <lineage>
        <taxon>Bacteria</taxon>
        <taxon>Pseudomonadati</taxon>
        <taxon>Pseudomonadota</taxon>
        <taxon>Alphaproteobacteria</taxon>
        <taxon>Hyphomicrobiales</taxon>
        <taxon>Phyllobacteriaceae</taxon>
        <taxon>Nitratireductor</taxon>
    </lineage>
</organism>
<sequence length="54" mass="6261">MDDNHSLILQFDAAFAALSCAKRDGLRMRQLRQSAFSAFQKNSLIVEDWPEFRD</sequence>
<dbReference type="AlphaFoldDB" id="A0A084UE47"/>
<dbReference type="PATRIC" id="fig|472175.3.peg.2268"/>
<dbReference type="Proteomes" id="UP000053675">
    <property type="component" value="Unassembled WGS sequence"/>
</dbReference>
<proteinExistence type="predicted"/>
<protein>
    <submittedName>
        <fullName evidence="1">Uncharacterized protein</fullName>
    </submittedName>
</protein>
<name>A0A084UE47_9HYPH</name>
<accession>A0A084UE47</accession>
<keyword evidence="2" id="KW-1185">Reference proteome</keyword>
<evidence type="ECO:0000313" key="1">
    <source>
        <dbReference type="EMBL" id="KFB11233.1"/>
    </source>
</evidence>